<proteinExistence type="predicted"/>
<evidence type="ECO:0000256" key="1">
    <source>
        <dbReference type="SAM" id="SignalP"/>
    </source>
</evidence>
<evidence type="ECO:0008006" key="4">
    <source>
        <dbReference type="Google" id="ProtNLM"/>
    </source>
</evidence>
<name>W4HMJ6_9RHOB</name>
<evidence type="ECO:0000313" key="2">
    <source>
        <dbReference type="EMBL" id="ETW13648.1"/>
    </source>
</evidence>
<keyword evidence="1" id="KW-0732">Signal</keyword>
<dbReference type="Proteomes" id="UP000019063">
    <property type="component" value="Unassembled WGS sequence"/>
</dbReference>
<organism evidence="2 3">
    <name type="scientific">Roseivivax marinus</name>
    <dbReference type="NCBI Taxonomy" id="1379903"/>
    <lineage>
        <taxon>Bacteria</taxon>
        <taxon>Pseudomonadati</taxon>
        <taxon>Pseudomonadota</taxon>
        <taxon>Alphaproteobacteria</taxon>
        <taxon>Rhodobacterales</taxon>
        <taxon>Roseobacteraceae</taxon>
        <taxon>Roseivivax</taxon>
    </lineage>
</organism>
<feature type="chain" id="PRO_5004842183" description="DUF1344 domain-containing protein" evidence="1">
    <location>
        <begin position="20"/>
        <end position="84"/>
    </location>
</feature>
<reference evidence="2 3" key="1">
    <citation type="journal article" date="2014" name="Antonie Van Leeuwenhoek">
        <title>Roseivivax atlanticus sp. nov., isolated from surface seawater of the Atlantic Ocean.</title>
        <authorList>
            <person name="Li G."/>
            <person name="Lai Q."/>
            <person name="Liu X."/>
            <person name="Sun F."/>
            <person name="Shao Z."/>
        </authorList>
    </citation>
    <scope>NUCLEOTIDE SEQUENCE [LARGE SCALE GENOMIC DNA]</scope>
    <source>
        <strain evidence="2 3">22II-s10s</strain>
    </source>
</reference>
<dbReference type="EMBL" id="AQQW01000003">
    <property type="protein sequence ID" value="ETW13648.1"/>
    <property type="molecule type" value="Genomic_DNA"/>
</dbReference>
<evidence type="ECO:0000313" key="3">
    <source>
        <dbReference type="Proteomes" id="UP000019063"/>
    </source>
</evidence>
<dbReference type="STRING" id="1379903.ATO8_06446"/>
<gene>
    <name evidence="2" type="ORF">ATO8_06446</name>
</gene>
<dbReference type="eggNOG" id="ENOG5033M33">
    <property type="taxonomic scope" value="Bacteria"/>
</dbReference>
<feature type="signal peptide" evidence="1">
    <location>
        <begin position="1"/>
        <end position="19"/>
    </location>
</feature>
<protein>
    <recommendedName>
        <fullName evidence="4">DUF1344 domain-containing protein</fullName>
    </recommendedName>
</protein>
<comment type="caution">
    <text evidence="2">The sequence shown here is derived from an EMBL/GenBank/DDBJ whole genome shotgun (WGS) entry which is preliminary data.</text>
</comment>
<accession>W4HMJ6</accession>
<sequence length="84" mass="8865">MRTLLAALVLSTAALPAVADSVTGTVAAYDRFDNVLVLADRTIWSLETLAEVPEGLSAGKEVTISYTSNADNGWQKINAIEVKG</sequence>
<dbReference type="AlphaFoldDB" id="W4HMJ6"/>
<keyword evidence="3" id="KW-1185">Reference proteome</keyword>
<dbReference type="RefSeq" id="WP_043843022.1">
    <property type="nucleotide sequence ID" value="NZ_AQQW01000003.1"/>
</dbReference>